<dbReference type="STRING" id="741276.A0A2S5BDR1"/>
<evidence type="ECO:0000256" key="1">
    <source>
        <dbReference type="ARBA" id="ARBA00004123"/>
    </source>
</evidence>
<feature type="DNA-binding region" description="TEA" evidence="6">
    <location>
        <begin position="98"/>
        <end position="174"/>
    </location>
</feature>
<feature type="compositionally biased region" description="Polar residues" evidence="7">
    <location>
        <begin position="566"/>
        <end position="580"/>
    </location>
</feature>
<comment type="similarity">
    <text evidence="2">Belongs to the TEC1 family.</text>
</comment>
<evidence type="ECO:0000256" key="7">
    <source>
        <dbReference type="SAM" id="MobiDB-lite"/>
    </source>
</evidence>
<evidence type="ECO:0000256" key="5">
    <source>
        <dbReference type="ARBA" id="ARBA00023242"/>
    </source>
</evidence>
<feature type="region of interest" description="Disordered" evidence="7">
    <location>
        <begin position="681"/>
        <end position="700"/>
    </location>
</feature>
<evidence type="ECO:0000256" key="2">
    <source>
        <dbReference type="ARBA" id="ARBA00008421"/>
    </source>
</evidence>
<feature type="region of interest" description="Disordered" evidence="7">
    <location>
        <begin position="1"/>
        <end position="102"/>
    </location>
</feature>
<feature type="compositionally biased region" description="Low complexity" evidence="7">
    <location>
        <begin position="40"/>
        <end position="67"/>
    </location>
</feature>
<dbReference type="InterPro" id="IPR050937">
    <property type="entry name" value="TEC1_TEAD_TF"/>
</dbReference>
<feature type="region of interest" description="Disordered" evidence="7">
    <location>
        <begin position="531"/>
        <end position="601"/>
    </location>
</feature>
<feature type="compositionally biased region" description="Acidic residues" evidence="7">
    <location>
        <begin position="860"/>
        <end position="869"/>
    </location>
</feature>
<reference evidence="9 10" key="1">
    <citation type="journal article" date="2018" name="Front. Microbiol.">
        <title>Prospects for Fungal Bioremediation of Acidic Radioactive Waste Sites: Characterization and Genome Sequence of Rhodotorula taiwanensis MD1149.</title>
        <authorList>
            <person name="Tkavc R."/>
            <person name="Matrosova V.Y."/>
            <person name="Grichenko O.E."/>
            <person name="Gostincar C."/>
            <person name="Volpe R.P."/>
            <person name="Klimenkova P."/>
            <person name="Gaidamakova E.K."/>
            <person name="Zhou C.E."/>
            <person name="Stewart B.J."/>
            <person name="Lyman M.G."/>
            <person name="Malfatti S.A."/>
            <person name="Rubinfeld B."/>
            <person name="Courtot M."/>
            <person name="Singh J."/>
            <person name="Dalgard C.L."/>
            <person name="Hamilton T."/>
            <person name="Frey K.G."/>
            <person name="Gunde-Cimerman N."/>
            <person name="Dugan L."/>
            <person name="Daly M.J."/>
        </authorList>
    </citation>
    <scope>NUCLEOTIDE SEQUENCE [LARGE SCALE GENOMIC DNA]</scope>
    <source>
        <strain evidence="9 10">MD1149</strain>
    </source>
</reference>
<comment type="caution">
    <text evidence="9">The sequence shown here is derived from an EMBL/GenBank/DDBJ whole genome shotgun (WGS) entry which is preliminary data.</text>
</comment>
<keyword evidence="5" id="KW-0539">Nucleus</keyword>
<dbReference type="GO" id="GO:0005667">
    <property type="term" value="C:transcription regulator complex"/>
    <property type="evidence" value="ECO:0007669"/>
    <property type="project" value="TreeGrafter"/>
</dbReference>
<dbReference type="SMART" id="SM00426">
    <property type="entry name" value="TEA"/>
    <property type="match status" value="1"/>
</dbReference>
<sequence>MDPADATLLLPDPPESPSAANATLASPGLPNPPPLDPTGAAASAPSTSASRKRGLPALAAAAAEASGSGRGRGRSLGRSESPGSSTASPRPTKRGKRDDSGADLWDADIDRVLRHGMTILPNMGRRTIWLEDDEQSYGRNGLLAEYVRRQTGKVRNRTQLASHLAVLRKNNPDDTERKSAVHTLVIGHDVSPETFAAINWSALLGPDLYPHTRDTAKAVNNAVKSHRDIVVANQKARRFAGLIAQYTPNLDNAGGDTPFILPDGTPASSAAAAAAAVAAQNAATAKAAAVAAAAAAAANGASAGSADGASVSGENGGIVGLKVGVAGMNGTDPIKYGAGSTSTSTGGKPPVKKKRGPYKTKARLAAAAAALQAQFPEYASGAVPIDPAVAAAAAAAAMNAKPPSKAAKAKAAAAAAANGGAKLDLPTPPREYFDATTVAAVAAAAAAALEQQQQQTQLQQALAGLSSSSRLPTHQHQHSVGSSAMSSTASVASVEAIDPMLQQQVATPPPAPAPITSAAPHALQHHHIFGSSTSTNALPSASSATSLSPGDISVHSPALQHYSHAGPSSVSPAMTNSLSSAARGRGRPRKHPLPSHMQQSLPADSAAIAAAAAAAVLALPPAQQQHVQPNVTAHQQQIAEAAANQAARVSKKSAAAAARKLQQQQRLQQQQEELRLQLQGQRPRMPPPPLQPQQPQQPLQQQIAPNALYAPQGPEMAATGTIYGHDYNRLLARSDEGVGKTVEAPHIPVTSTSTTPLHDPSKEAPATAVEQAASGSASTPLSPGKGKAPAANRRAGARSANKNGSDEAAEISVLGEPTAVESVATNGSAASQPKGKGKATARGRPASPTKAKKGKAGQDLEVDAVEEDGGATVENGAHADGQSAPAASAHGVSEERADPGADGAQDLEVGSAGDDVHVGEPTTPSRRPSELDEDGEYDETGKKWLSGVKKGFMRLVGY</sequence>
<dbReference type="PANTHER" id="PTHR11834">
    <property type="entry name" value="TRANSCRIPTIONAL ENHANCER FACTOR TEF RELATED"/>
    <property type="match status" value="1"/>
</dbReference>
<organism evidence="9 10">
    <name type="scientific">Rhodotorula taiwanensis</name>
    <dbReference type="NCBI Taxonomy" id="741276"/>
    <lineage>
        <taxon>Eukaryota</taxon>
        <taxon>Fungi</taxon>
        <taxon>Dikarya</taxon>
        <taxon>Basidiomycota</taxon>
        <taxon>Pucciniomycotina</taxon>
        <taxon>Microbotryomycetes</taxon>
        <taxon>Sporidiobolales</taxon>
        <taxon>Sporidiobolaceae</taxon>
        <taxon>Rhodotorula</taxon>
    </lineage>
</organism>
<dbReference type="PANTHER" id="PTHR11834:SF0">
    <property type="entry name" value="PROTEIN SCALLOPED"/>
    <property type="match status" value="1"/>
</dbReference>
<comment type="subcellular location">
    <subcellularLocation>
        <location evidence="1">Nucleus</location>
    </subcellularLocation>
</comment>
<feature type="compositionally biased region" description="Low complexity" evidence="7">
    <location>
        <begin position="784"/>
        <end position="803"/>
    </location>
</feature>
<feature type="compositionally biased region" description="Low complexity" evidence="7">
    <location>
        <begin position="531"/>
        <end position="549"/>
    </location>
</feature>
<protein>
    <recommendedName>
        <fullName evidence="8">TEA domain-containing protein</fullName>
    </recommendedName>
</protein>
<evidence type="ECO:0000313" key="10">
    <source>
        <dbReference type="Proteomes" id="UP000237144"/>
    </source>
</evidence>
<keyword evidence="10" id="KW-1185">Reference proteome</keyword>
<dbReference type="Pfam" id="PF01285">
    <property type="entry name" value="TEA"/>
    <property type="match status" value="1"/>
</dbReference>
<feature type="compositionally biased region" description="Basic residues" evidence="7">
    <location>
        <begin position="584"/>
        <end position="593"/>
    </location>
</feature>
<dbReference type="Proteomes" id="UP000237144">
    <property type="component" value="Unassembled WGS sequence"/>
</dbReference>
<evidence type="ECO:0000259" key="8">
    <source>
        <dbReference type="PROSITE" id="PS51088"/>
    </source>
</evidence>
<dbReference type="PRINTS" id="PR00065">
    <property type="entry name" value="TEADOMAIN"/>
</dbReference>
<accession>A0A2S5BDR1</accession>
<evidence type="ECO:0000256" key="4">
    <source>
        <dbReference type="ARBA" id="ARBA00023163"/>
    </source>
</evidence>
<proteinExistence type="inferred from homology"/>
<dbReference type="AlphaFoldDB" id="A0A2S5BDR1"/>
<dbReference type="Gene3D" id="6.10.20.40">
    <property type="entry name" value="TEA/ATTS domain"/>
    <property type="match status" value="1"/>
</dbReference>
<evidence type="ECO:0000256" key="3">
    <source>
        <dbReference type="ARBA" id="ARBA00023015"/>
    </source>
</evidence>
<feature type="region of interest" description="Disordered" evidence="7">
    <location>
        <begin position="819"/>
        <end position="938"/>
    </location>
</feature>
<feature type="domain" description="TEA" evidence="8">
    <location>
        <begin position="98"/>
        <end position="174"/>
    </location>
</feature>
<evidence type="ECO:0000313" key="9">
    <source>
        <dbReference type="EMBL" id="POY74898.1"/>
    </source>
</evidence>
<keyword evidence="4" id="KW-0804">Transcription</keyword>
<feature type="region of interest" description="Disordered" evidence="7">
    <location>
        <begin position="468"/>
        <end position="487"/>
    </location>
</feature>
<feature type="region of interest" description="Disordered" evidence="7">
    <location>
        <begin position="742"/>
        <end position="807"/>
    </location>
</feature>
<dbReference type="GO" id="GO:0005634">
    <property type="term" value="C:nucleus"/>
    <property type="evidence" value="ECO:0007669"/>
    <property type="project" value="UniProtKB-SubCell"/>
</dbReference>
<name>A0A2S5BDR1_9BASI</name>
<feature type="compositionally biased region" description="Low complexity" evidence="7">
    <location>
        <begin position="76"/>
        <end position="85"/>
    </location>
</feature>
<dbReference type="GO" id="GO:0000981">
    <property type="term" value="F:DNA-binding transcription factor activity, RNA polymerase II-specific"/>
    <property type="evidence" value="ECO:0007669"/>
    <property type="project" value="TreeGrafter"/>
</dbReference>
<dbReference type="EMBL" id="PJQD01000020">
    <property type="protein sequence ID" value="POY74898.1"/>
    <property type="molecule type" value="Genomic_DNA"/>
</dbReference>
<gene>
    <name evidence="9" type="ORF">BMF94_1874</name>
</gene>
<feature type="compositionally biased region" description="Low complexity" evidence="7">
    <location>
        <begin position="1"/>
        <end position="10"/>
    </location>
</feature>
<keyword evidence="3" id="KW-0805">Transcription regulation</keyword>
<dbReference type="PROSITE" id="PS51088">
    <property type="entry name" value="TEA_2"/>
    <property type="match status" value="1"/>
</dbReference>
<feature type="region of interest" description="Disordered" evidence="7">
    <location>
        <begin position="335"/>
        <end position="356"/>
    </location>
</feature>
<dbReference type="OrthoDB" id="10006572at2759"/>
<dbReference type="GO" id="GO:0000978">
    <property type="term" value="F:RNA polymerase II cis-regulatory region sequence-specific DNA binding"/>
    <property type="evidence" value="ECO:0007669"/>
    <property type="project" value="TreeGrafter"/>
</dbReference>
<feature type="compositionally biased region" description="Low complexity" evidence="7">
    <location>
        <begin position="339"/>
        <end position="349"/>
    </location>
</feature>
<dbReference type="InterPro" id="IPR038096">
    <property type="entry name" value="TEA/ATTS_sf"/>
</dbReference>
<dbReference type="InterPro" id="IPR000818">
    <property type="entry name" value="TEA/ATTS_dom"/>
</dbReference>
<evidence type="ECO:0000256" key="6">
    <source>
        <dbReference type="PROSITE-ProRule" id="PRU00505"/>
    </source>
</evidence>